<dbReference type="CDD" id="cd01127">
    <property type="entry name" value="TrwB_TraG_TraD_VirD4"/>
    <property type="match status" value="1"/>
</dbReference>
<dbReference type="Proteomes" id="UP000595897">
    <property type="component" value="Chromosome"/>
</dbReference>
<accession>A0A7R7EIU7</accession>
<dbReference type="AlphaFoldDB" id="A0A7R7EIU7"/>
<evidence type="ECO:0000313" key="3">
    <source>
        <dbReference type="Proteomes" id="UP000595897"/>
    </source>
</evidence>
<dbReference type="SUPFAM" id="SSF52540">
    <property type="entry name" value="P-loop containing nucleoside triphosphate hydrolases"/>
    <property type="match status" value="1"/>
</dbReference>
<feature type="region of interest" description="Disordered" evidence="1">
    <location>
        <begin position="299"/>
        <end position="320"/>
    </location>
</feature>
<evidence type="ECO:0008006" key="4">
    <source>
        <dbReference type="Google" id="ProtNLM"/>
    </source>
</evidence>
<sequence length="612" mass="68663">MKKKESTGINNALLNVISPIGLEFKKNSLVLGENLGKIFGITKYPSDIDYGWLSKITNIPSTIASITFTPIENGDFVEALNKNISVQRGIEKDTKSTVARQRAKKAADDGEKLLLQIDQNGEAVGMLSTIIMPIATEKEVFNKVSRKTTSTIMASKCKCRLLSDLQKEGLRQITPMYTVDSDVKLITDRIAPLSSVMGGFANASSGLNDGNGFYVAKDATGGLVVLDFWLRDNDRTNSNFVVMGIQGQGKSTAVKHIAIGEYMRGTKQIFTDPEREYRDLCLRLGGDWINAGGGSNGRINPLQIRPVPRDDEDEKDEYKVYSDDGNGMGDLALYIKHLEVFFSLYLPSLDDMEKAVLKATLIELYGQFGITWDTDITKLQPTDFPIFSDLYNLTCKKAIEEEKVRKDSDPNIYKKLSTLLEDVANGSDKALWNGHTTIKTNSKIICLDTNDLQNTTDNIKRAQYFNINSWVWQEMSKDRNERVLAWYDEAYLMIDPKVPQCLAHLRNTSKRCRKYEAGIGIISHSVVDFLDPSIKMYGQALLDAPSYKIIFGTDGPNLKETKDLYKLTNKEEELLESKKKKHALMMIGSKRLHVNFEIPEYKFAYMGNAGGR</sequence>
<dbReference type="Gene3D" id="3.40.50.300">
    <property type="entry name" value="P-loop containing nucleotide triphosphate hydrolases"/>
    <property type="match status" value="1"/>
</dbReference>
<dbReference type="EMBL" id="AP024169">
    <property type="protein sequence ID" value="BCN29544.1"/>
    <property type="molecule type" value="Genomic_DNA"/>
</dbReference>
<keyword evidence="3" id="KW-1185">Reference proteome</keyword>
<dbReference type="InterPro" id="IPR027417">
    <property type="entry name" value="P-loop_NTPase"/>
</dbReference>
<proteinExistence type="predicted"/>
<reference evidence="2 3" key="1">
    <citation type="submission" date="2020-11" db="EMBL/GenBank/DDBJ databases">
        <title>Draft genome sequencing of a Lachnospiraceae strain isolated from anoxic soil subjected to BSD treatment.</title>
        <authorList>
            <person name="Uek A."/>
            <person name="Tonouchi A."/>
        </authorList>
    </citation>
    <scope>NUCLEOTIDE SEQUENCE [LARGE SCALE GENOMIC DNA]</scope>
    <source>
        <strain evidence="2 3">TB5</strain>
    </source>
</reference>
<organism evidence="2 3">
    <name type="scientific">Anaeromicropila herbilytica</name>
    <dbReference type="NCBI Taxonomy" id="2785025"/>
    <lineage>
        <taxon>Bacteria</taxon>
        <taxon>Bacillati</taxon>
        <taxon>Bacillota</taxon>
        <taxon>Clostridia</taxon>
        <taxon>Lachnospirales</taxon>
        <taxon>Lachnospiraceae</taxon>
        <taxon>Anaeromicropila</taxon>
    </lineage>
</organism>
<dbReference type="KEGG" id="ahb:bsdtb5_08390"/>
<dbReference type="Gene3D" id="1.10.8.730">
    <property type="match status" value="1"/>
</dbReference>
<gene>
    <name evidence="2" type="ORF">bsdtb5_08390</name>
</gene>
<protein>
    <recommendedName>
        <fullName evidence="4">TraG P-loop domain-containing protein</fullName>
    </recommendedName>
</protein>
<dbReference type="InterPro" id="IPR051162">
    <property type="entry name" value="T4SS_component"/>
</dbReference>
<dbReference type="PANTHER" id="PTHR30121:SF6">
    <property type="entry name" value="SLR6007 PROTEIN"/>
    <property type="match status" value="1"/>
</dbReference>
<name>A0A7R7EIU7_9FIRM</name>
<dbReference type="RefSeq" id="WP_271714815.1">
    <property type="nucleotide sequence ID" value="NZ_AP024169.1"/>
</dbReference>
<evidence type="ECO:0000313" key="2">
    <source>
        <dbReference type="EMBL" id="BCN29544.1"/>
    </source>
</evidence>
<dbReference type="PANTHER" id="PTHR30121">
    <property type="entry name" value="UNCHARACTERIZED PROTEIN YJGR-RELATED"/>
    <property type="match status" value="1"/>
</dbReference>
<evidence type="ECO:0000256" key="1">
    <source>
        <dbReference type="SAM" id="MobiDB-lite"/>
    </source>
</evidence>